<comment type="caution">
    <text evidence="4">The sequence shown here is derived from an EMBL/GenBank/DDBJ whole genome shotgun (WGS) entry which is preliminary data.</text>
</comment>
<accession>A0AAN8PDV2</accession>
<dbReference type="AlphaFoldDB" id="A0AAN8PDV2"/>
<protein>
    <recommendedName>
        <fullName evidence="3">BTB domain-containing protein</fullName>
    </recommendedName>
</protein>
<sequence>MADIPDDVSVESEASFSSKDHLNFLIDNVAKLRMEGGYTDITICIEERKFNCHKIVLAAGSTYFKSMFSSGMAESRKNEVELKQIDAAVFEDVLLFIYTGNVNITSFIVQELFTQAHLFQISPLVELCVQFFEQNMNEGNCLAALTLADLHGHKALYEFSKEFACSHFTGIVYDEDFMKLSVDCIIDLLKDRRLNCPCEDVVFDAAIKWLEFDADVRKKVRFKVLECIKYPLITEGYLMDVVVKMGHLSEEDKGKELLDDAIMFHLVPSRRDLLPSYQITPRYSFPYYECAVLLGGRVLDGLSNEVEGYRSTLNDFVSLKTLPFKKRNEFAACNMGNEIYVSGGLRSSEFWKYDPNFETWLKGANMLHARRRHAMAAVDNCIYVLGGFDEEVVLSSIEKWNKKSNQWDEAGSLNTAVENMGFVAYGKKIYLFGGKNSDELVTNIVQCFDTSNGMCTVLQSGLPANDMCLNACVLNSQIYIVGLEGVFRYTPTTEAWDILSDMSYPRDFVSLAVLDEKLYAFGGRRRGAKDNLYSDVIEYYDPIGNQWYVTGKLNINMYSYGCVRVFLCQRDEPEVISSELHK</sequence>
<feature type="domain" description="BTB" evidence="3">
    <location>
        <begin position="39"/>
        <end position="106"/>
    </location>
</feature>
<dbReference type="Gene3D" id="2.120.10.80">
    <property type="entry name" value="Kelch-type beta propeller"/>
    <property type="match status" value="1"/>
</dbReference>
<dbReference type="PROSITE" id="PS50097">
    <property type="entry name" value="BTB"/>
    <property type="match status" value="1"/>
</dbReference>
<gene>
    <name evidence="4" type="ORF">SNE40_014957</name>
</gene>
<dbReference type="FunFam" id="1.25.40.420:FF:000001">
    <property type="entry name" value="Kelch-like family member 12"/>
    <property type="match status" value="1"/>
</dbReference>
<dbReference type="Pfam" id="PF00651">
    <property type="entry name" value="BTB"/>
    <property type="match status" value="1"/>
</dbReference>
<evidence type="ECO:0000256" key="1">
    <source>
        <dbReference type="ARBA" id="ARBA00022441"/>
    </source>
</evidence>
<dbReference type="SUPFAM" id="SSF54695">
    <property type="entry name" value="POZ domain"/>
    <property type="match status" value="1"/>
</dbReference>
<evidence type="ECO:0000313" key="5">
    <source>
        <dbReference type="Proteomes" id="UP001347796"/>
    </source>
</evidence>
<keyword evidence="2" id="KW-0677">Repeat</keyword>
<dbReference type="InterPro" id="IPR011705">
    <property type="entry name" value="BACK"/>
</dbReference>
<evidence type="ECO:0000259" key="3">
    <source>
        <dbReference type="PROSITE" id="PS50097"/>
    </source>
</evidence>
<dbReference type="Pfam" id="PF24681">
    <property type="entry name" value="Kelch_KLHDC2_KLHL20_DRC7"/>
    <property type="match status" value="1"/>
</dbReference>
<proteinExistence type="predicted"/>
<dbReference type="PANTHER" id="PTHR45632">
    <property type="entry name" value="LD33804P"/>
    <property type="match status" value="1"/>
</dbReference>
<dbReference type="SUPFAM" id="SSF117281">
    <property type="entry name" value="Kelch motif"/>
    <property type="match status" value="1"/>
</dbReference>
<dbReference type="SMART" id="SM00875">
    <property type="entry name" value="BACK"/>
    <property type="match status" value="1"/>
</dbReference>
<dbReference type="InterPro" id="IPR000210">
    <property type="entry name" value="BTB/POZ_dom"/>
</dbReference>
<dbReference type="InterPro" id="IPR006652">
    <property type="entry name" value="Kelch_1"/>
</dbReference>
<dbReference type="InterPro" id="IPR011333">
    <property type="entry name" value="SKP1/BTB/POZ_sf"/>
</dbReference>
<dbReference type="InterPro" id="IPR015915">
    <property type="entry name" value="Kelch-typ_b-propeller"/>
</dbReference>
<organism evidence="4 5">
    <name type="scientific">Patella caerulea</name>
    <name type="common">Rayed Mediterranean limpet</name>
    <dbReference type="NCBI Taxonomy" id="87958"/>
    <lineage>
        <taxon>Eukaryota</taxon>
        <taxon>Metazoa</taxon>
        <taxon>Spiralia</taxon>
        <taxon>Lophotrochozoa</taxon>
        <taxon>Mollusca</taxon>
        <taxon>Gastropoda</taxon>
        <taxon>Patellogastropoda</taxon>
        <taxon>Patelloidea</taxon>
        <taxon>Patellidae</taxon>
        <taxon>Patella</taxon>
    </lineage>
</organism>
<dbReference type="InterPro" id="IPR017096">
    <property type="entry name" value="BTB-kelch_protein"/>
</dbReference>
<reference evidence="4 5" key="1">
    <citation type="submission" date="2024-01" db="EMBL/GenBank/DDBJ databases">
        <title>The genome of the rayed Mediterranean limpet Patella caerulea (Linnaeus, 1758).</title>
        <authorList>
            <person name="Anh-Thu Weber A."/>
            <person name="Halstead-Nussloch G."/>
        </authorList>
    </citation>
    <scope>NUCLEOTIDE SEQUENCE [LARGE SCALE GENOMIC DNA]</scope>
    <source>
        <strain evidence="4">AATW-2023a</strain>
        <tissue evidence="4">Whole specimen</tissue>
    </source>
</reference>
<dbReference type="Gene3D" id="3.30.710.10">
    <property type="entry name" value="Potassium Channel Kv1.1, Chain A"/>
    <property type="match status" value="1"/>
</dbReference>
<evidence type="ECO:0000313" key="4">
    <source>
        <dbReference type="EMBL" id="KAK6176712.1"/>
    </source>
</evidence>
<dbReference type="Pfam" id="PF07707">
    <property type="entry name" value="BACK"/>
    <property type="match status" value="1"/>
</dbReference>
<name>A0AAN8PDV2_PATCE</name>
<keyword evidence="1" id="KW-0880">Kelch repeat</keyword>
<dbReference type="Gene3D" id="1.25.40.420">
    <property type="match status" value="1"/>
</dbReference>
<keyword evidence="5" id="KW-1185">Reference proteome</keyword>
<dbReference type="SMART" id="SM00612">
    <property type="entry name" value="Kelch"/>
    <property type="match status" value="4"/>
</dbReference>
<evidence type="ECO:0000256" key="2">
    <source>
        <dbReference type="ARBA" id="ARBA00022737"/>
    </source>
</evidence>
<dbReference type="SMART" id="SM00225">
    <property type="entry name" value="BTB"/>
    <property type="match status" value="1"/>
</dbReference>
<dbReference type="PIRSF" id="PIRSF037037">
    <property type="entry name" value="Kelch-like_protein_gigaxonin"/>
    <property type="match status" value="1"/>
</dbReference>
<dbReference type="Proteomes" id="UP001347796">
    <property type="component" value="Unassembled WGS sequence"/>
</dbReference>
<dbReference type="PANTHER" id="PTHR45632:SF5">
    <property type="entry name" value="KELCH-LIKE PROTEIN 22"/>
    <property type="match status" value="1"/>
</dbReference>
<dbReference type="EMBL" id="JAZGQO010000010">
    <property type="protein sequence ID" value="KAK6176712.1"/>
    <property type="molecule type" value="Genomic_DNA"/>
</dbReference>